<accession>A0A448UA52</accession>
<protein>
    <submittedName>
        <fullName evidence="2">Uncharacterized protein</fullName>
    </submittedName>
</protein>
<organism evidence="2 3">
    <name type="scientific">Neisseria animaloris</name>
    <dbReference type="NCBI Taxonomy" id="326522"/>
    <lineage>
        <taxon>Bacteria</taxon>
        <taxon>Pseudomonadati</taxon>
        <taxon>Pseudomonadota</taxon>
        <taxon>Betaproteobacteria</taxon>
        <taxon>Neisseriales</taxon>
        <taxon>Neisseriaceae</taxon>
        <taxon>Neisseria</taxon>
    </lineage>
</organism>
<name>A0A448UA52_9NEIS</name>
<proteinExistence type="predicted"/>
<keyword evidence="1" id="KW-1133">Transmembrane helix</keyword>
<keyword evidence="3" id="KW-1185">Reference proteome</keyword>
<evidence type="ECO:0000313" key="3">
    <source>
        <dbReference type="Proteomes" id="UP000268229"/>
    </source>
</evidence>
<reference evidence="2 3" key="1">
    <citation type="submission" date="2018-12" db="EMBL/GenBank/DDBJ databases">
        <authorList>
            <consortium name="Pathogen Informatics"/>
        </authorList>
    </citation>
    <scope>NUCLEOTIDE SEQUENCE [LARGE SCALE GENOMIC DNA]</scope>
    <source>
        <strain evidence="2 3">NCTC12227</strain>
    </source>
</reference>
<dbReference type="RefSeq" id="WP_269471273.1">
    <property type="nucleotide sequence ID" value="NZ_LR134516.1"/>
</dbReference>
<feature type="transmembrane region" description="Helical" evidence="1">
    <location>
        <begin position="12"/>
        <end position="37"/>
    </location>
</feature>
<dbReference type="Proteomes" id="UP000268229">
    <property type="component" value="Chromosome"/>
</dbReference>
<gene>
    <name evidence="2" type="ORF">NCTC12227_00484</name>
</gene>
<evidence type="ECO:0000313" key="2">
    <source>
        <dbReference type="EMBL" id="VEJ20771.1"/>
    </source>
</evidence>
<keyword evidence="1" id="KW-0812">Transmembrane</keyword>
<sequence length="43" mass="4905">MMMPTFPGFYFWLSGGLLTVFVLTYLLFGLIKALVLVTAQKEF</sequence>
<dbReference type="KEGG" id="nani:NCTC12227_00484"/>
<evidence type="ECO:0000256" key="1">
    <source>
        <dbReference type="SAM" id="Phobius"/>
    </source>
</evidence>
<keyword evidence="1" id="KW-0472">Membrane</keyword>
<dbReference type="EMBL" id="LR134516">
    <property type="protein sequence ID" value="VEJ20771.1"/>
    <property type="molecule type" value="Genomic_DNA"/>
</dbReference>
<dbReference type="AlphaFoldDB" id="A0A448UA52"/>